<keyword evidence="1" id="KW-0812">Transmembrane</keyword>
<name>A0A3D8I6U7_9HELI</name>
<dbReference type="RefSeq" id="WP_115543922.1">
    <property type="nucleotide sequence ID" value="NZ_NXLQ01000074.1"/>
</dbReference>
<keyword evidence="1" id="KW-0472">Membrane</keyword>
<evidence type="ECO:0000256" key="1">
    <source>
        <dbReference type="SAM" id="Phobius"/>
    </source>
</evidence>
<dbReference type="Proteomes" id="UP000256379">
    <property type="component" value="Unassembled WGS sequence"/>
</dbReference>
<evidence type="ECO:0000313" key="2">
    <source>
        <dbReference type="EMBL" id="RDU60890.1"/>
    </source>
</evidence>
<reference evidence="2 3" key="1">
    <citation type="submission" date="2018-04" db="EMBL/GenBank/DDBJ databases">
        <title>Novel Campyloabacter and Helicobacter Species and Strains.</title>
        <authorList>
            <person name="Mannion A.J."/>
            <person name="Shen Z."/>
            <person name="Fox J.G."/>
        </authorList>
    </citation>
    <scope>NUCLEOTIDE SEQUENCE [LARGE SCALE GENOMIC DNA]</scope>
    <source>
        <strain evidence="2 3">MIT 17-337</strain>
    </source>
</reference>
<feature type="transmembrane region" description="Helical" evidence="1">
    <location>
        <begin position="20"/>
        <end position="42"/>
    </location>
</feature>
<dbReference type="OrthoDB" id="5356420at2"/>
<accession>A0A3D8I6U7</accession>
<evidence type="ECO:0000313" key="3">
    <source>
        <dbReference type="Proteomes" id="UP000256379"/>
    </source>
</evidence>
<protein>
    <submittedName>
        <fullName evidence="2">Uncharacterized protein</fullName>
    </submittedName>
</protein>
<dbReference type="AlphaFoldDB" id="A0A3D8I6U7"/>
<comment type="caution">
    <text evidence="2">The sequence shown here is derived from an EMBL/GenBank/DDBJ whole genome shotgun (WGS) entry which is preliminary data.</text>
</comment>
<sequence length="172" mass="21153">MTTIETRLKRKKYLIKIKKILKKFKFLFFIWIIYLIGIPLYYTPYELQPSYWKFKEICEATFQLHNQHMEQTQRIKPIMQIFNVDDQKIKKFAKLENNIYISRIPYPHFLTRIENAQLNIYSDLNWNIIKIDTGDLVWYNWRPTTLGNEGNMDFRIEWNNFLMCGNLDKRRK</sequence>
<gene>
    <name evidence="2" type="ORF">CQA53_10575</name>
</gene>
<organism evidence="2 3">
    <name type="scientific">Helicobacter didelphidarum</name>
    <dbReference type="NCBI Taxonomy" id="2040648"/>
    <lineage>
        <taxon>Bacteria</taxon>
        <taxon>Pseudomonadati</taxon>
        <taxon>Campylobacterota</taxon>
        <taxon>Epsilonproteobacteria</taxon>
        <taxon>Campylobacterales</taxon>
        <taxon>Helicobacteraceae</taxon>
        <taxon>Helicobacter</taxon>
    </lineage>
</organism>
<keyword evidence="3" id="KW-1185">Reference proteome</keyword>
<keyword evidence="1" id="KW-1133">Transmembrane helix</keyword>
<proteinExistence type="predicted"/>
<dbReference type="EMBL" id="NXLQ01000074">
    <property type="protein sequence ID" value="RDU60890.1"/>
    <property type="molecule type" value="Genomic_DNA"/>
</dbReference>